<gene>
    <name evidence="1" type="ORF">FMUND_2589</name>
</gene>
<sequence>MADVAALSSLELLSALREKRVVDLDVSNAETTPMHHLSATCTPEFARFLAELWDPFCADSSGIFPFQLFFERWLRDVRFNETIPLDPELLGVLIPKNKEFTSAVVVASKINISLQTVDDSYHFFNLALSRASPEVIVKLIDLGVDVHRRVPEDMSSSPMSLFEMACEEASIEPFKAILETVTSQSTNAVGLSVQSPLELVVKGSIPDKISLIKALDEKRLVQAPTTPATPLIIEAAKQDDLLLTKCLSDIGHDPFAVEVHDWGIPQWASNIGQLDILKWIVEKSASPSQ</sequence>
<dbReference type="AlphaFoldDB" id="A0A8H6DPE3"/>
<keyword evidence="2" id="KW-1185">Reference proteome</keyword>
<dbReference type="InterPro" id="IPR036770">
    <property type="entry name" value="Ankyrin_rpt-contain_sf"/>
</dbReference>
<evidence type="ECO:0000313" key="2">
    <source>
        <dbReference type="Proteomes" id="UP000544331"/>
    </source>
</evidence>
<evidence type="ECO:0000313" key="1">
    <source>
        <dbReference type="EMBL" id="KAF5722712.1"/>
    </source>
</evidence>
<reference evidence="1 2" key="1">
    <citation type="submission" date="2020-05" db="EMBL/GenBank/DDBJ databases">
        <title>Identification and distribution of gene clusters putatively required for synthesis of sphingolipid metabolism inhibitors in phylogenetically diverse species of the filamentous fungus Fusarium.</title>
        <authorList>
            <person name="Kim H.-S."/>
            <person name="Busman M."/>
            <person name="Brown D.W."/>
            <person name="Divon H."/>
            <person name="Uhlig S."/>
            <person name="Proctor R.H."/>
        </authorList>
    </citation>
    <scope>NUCLEOTIDE SEQUENCE [LARGE SCALE GENOMIC DNA]</scope>
    <source>
        <strain evidence="1 2">NRRL 66235</strain>
    </source>
</reference>
<dbReference type="EMBL" id="JAAOAN010000082">
    <property type="protein sequence ID" value="KAF5722712.1"/>
    <property type="molecule type" value="Genomic_DNA"/>
</dbReference>
<name>A0A8H6DPE3_9HYPO</name>
<dbReference type="SUPFAM" id="SSF48403">
    <property type="entry name" value="Ankyrin repeat"/>
    <property type="match status" value="1"/>
</dbReference>
<protein>
    <recommendedName>
        <fullName evidence="3">Ankyrin repeat protein</fullName>
    </recommendedName>
</protein>
<comment type="caution">
    <text evidence="1">The sequence shown here is derived from an EMBL/GenBank/DDBJ whole genome shotgun (WGS) entry which is preliminary data.</text>
</comment>
<accession>A0A8H6DPE3</accession>
<evidence type="ECO:0008006" key="3">
    <source>
        <dbReference type="Google" id="ProtNLM"/>
    </source>
</evidence>
<proteinExistence type="predicted"/>
<dbReference type="Gene3D" id="1.25.40.20">
    <property type="entry name" value="Ankyrin repeat-containing domain"/>
    <property type="match status" value="1"/>
</dbReference>
<dbReference type="Proteomes" id="UP000544331">
    <property type="component" value="Unassembled WGS sequence"/>
</dbReference>
<organism evidence="1 2">
    <name type="scientific">Fusarium mundagurra</name>
    <dbReference type="NCBI Taxonomy" id="1567541"/>
    <lineage>
        <taxon>Eukaryota</taxon>
        <taxon>Fungi</taxon>
        <taxon>Dikarya</taxon>
        <taxon>Ascomycota</taxon>
        <taxon>Pezizomycotina</taxon>
        <taxon>Sordariomycetes</taxon>
        <taxon>Hypocreomycetidae</taxon>
        <taxon>Hypocreales</taxon>
        <taxon>Nectriaceae</taxon>
        <taxon>Fusarium</taxon>
        <taxon>Fusarium fujikuroi species complex</taxon>
    </lineage>
</organism>
<dbReference type="OrthoDB" id="194358at2759"/>